<feature type="chain" id="PRO_5045657997" description="Lipoprotein" evidence="1">
    <location>
        <begin position="19"/>
        <end position="185"/>
    </location>
</feature>
<evidence type="ECO:0008006" key="4">
    <source>
        <dbReference type="Google" id="ProtNLM"/>
    </source>
</evidence>
<dbReference type="PROSITE" id="PS51257">
    <property type="entry name" value="PROKAR_LIPOPROTEIN"/>
    <property type="match status" value="1"/>
</dbReference>
<dbReference type="RefSeq" id="WP_180281118.1">
    <property type="nucleotide sequence ID" value="NZ_JABFDB010000002.1"/>
</dbReference>
<reference evidence="2 3" key="1">
    <citation type="submission" date="2020-05" db="EMBL/GenBank/DDBJ databases">
        <title>Azospirillum oleiclasticum sp. nov, a nitrogen-fixing and heavy crude oil-emulsifying bacterium isolated from the crude oil of Yumen Oilfield.</title>
        <authorList>
            <person name="Wu D."/>
            <person name="Cai M."/>
            <person name="Zhang X."/>
        </authorList>
    </citation>
    <scope>NUCLEOTIDE SEQUENCE [LARGE SCALE GENOMIC DNA]</scope>
    <source>
        <strain evidence="2 3">ROY-1-1-2</strain>
    </source>
</reference>
<keyword evidence="3" id="KW-1185">Reference proteome</keyword>
<accession>A0ABX2T7Y6</accession>
<name>A0ABX2T7Y6_9PROT</name>
<dbReference type="EMBL" id="JABFDB010000002">
    <property type="protein sequence ID" value="NYZ19372.1"/>
    <property type="molecule type" value="Genomic_DNA"/>
</dbReference>
<sequence>MRPLRHAAGAVLLLTALAACQPMPPPLPDATAARPAAEPKPFRDRRGWVVTIVPASGSNRAHCVGQRAVPAGLAVTFIAGDPNSSFRLSGLPTTPPPGASERLAVRFDDGRDRERRTFDARALPDGSLEVTFPTIQYDGILDHFGRARTVTFESQRLGLIGSVDLDGSSWTINATDECRRMHVLP</sequence>
<gene>
    <name evidence="2" type="ORF">HND93_06585</name>
</gene>
<comment type="caution">
    <text evidence="2">The sequence shown here is derived from an EMBL/GenBank/DDBJ whole genome shotgun (WGS) entry which is preliminary data.</text>
</comment>
<evidence type="ECO:0000256" key="1">
    <source>
        <dbReference type="SAM" id="SignalP"/>
    </source>
</evidence>
<proteinExistence type="predicted"/>
<protein>
    <recommendedName>
        <fullName evidence="4">Lipoprotein</fullName>
    </recommendedName>
</protein>
<evidence type="ECO:0000313" key="2">
    <source>
        <dbReference type="EMBL" id="NYZ19372.1"/>
    </source>
</evidence>
<keyword evidence="1" id="KW-0732">Signal</keyword>
<dbReference type="Proteomes" id="UP000584642">
    <property type="component" value="Unassembled WGS sequence"/>
</dbReference>
<evidence type="ECO:0000313" key="3">
    <source>
        <dbReference type="Proteomes" id="UP000584642"/>
    </source>
</evidence>
<feature type="signal peptide" evidence="1">
    <location>
        <begin position="1"/>
        <end position="18"/>
    </location>
</feature>
<organism evidence="2 3">
    <name type="scientific">Azospirillum oleiclasticum</name>
    <dbReference type="NCBI Taxonomy" id="2735135"/>
    <lineage>
        <taxon>Bacteria</taxon>
        <taxon>Pseudomonadati</taxon>
        <taxon>Pseudomonadota</taxon>
        <taxon>Alphaproteobacteria</taxon>
        <taxon>Rhodospirillales</taxon>
        <taxon>Azospirillaceae</taxon>
        <taxon>Azospirillum</taxon>
    </lineage>
</organism>